<evidence type="ECO:0000259" key="3">
    <source>
        <dbReference type="Pfam" id="PF05368"/>
    </source>
</evidence>
<dbReference type="SUPFAM" id="SSF48208">
    <property type="entry name" value="Six-hairpin glycosidases"/>
    <property type="match status" value="1"/>
</dbReference>
<dbReference type="PANTHER" id="PTHR47791:SF2">
    <property type="entry name" value="ENDO MANNANASE, GH76 FAMILY (EUROFUNG)"/>
    <property type="match status" value="1"/>
</dbReference>
<evidence type="ECO:0000256" key="1">
    <source>
        <dbReference type="SAM" id="MobiDB-lite"/>
    </source>
</evidence>
<dbReference type="AlphaFoldDB" id="A0A6A6Z9S7"/>
<proteinExistence type="predicted"/>
<protein>
    <submittedName>
        <fullName evidence="4 6">NAD(P)-binding protein</fullName>
    </submittedName>
</protein>
<keyword evidence="5" id="KW-1185">Reference proteome</keyword>
<evidence type="ECO:0000313" key="6">
    <source>
        <dbReference type="RefSeq" id="XP_033583931.1"/>
    </source>
</evidence>
<dbReference type="OrthoDB" id="4104179at2759"/>
<dbReference type="Gene3D" id="3.40.50.720">
    <property type="entry name" value="NAD(P)-binding Rossmann-like Domain"/>
    <property type="match status" value="1"/>
</dbReference>
<organism evidence="4">
    <name type="scientific">Mytilinidion resinicola</name>
    <dbReference type="NCBI Taxonomy" id="574789"/>
    <lineage>
        <taxon>Eukaryota</taxon>
        <taxon>Fungi</taxon>
        <taxon>Dikarya</taxon>
        <taxon>Ascomycota</taxon>
        <taxon>Pezizomycotina</taxon>
        <taxon>Dothideomycetes</taxon>
        <taxon>Pleosporomycetidae</taxon>
        <taxon>Mytilinidiales</taxon>
        <taxon>Mytilinidiaceae</taxon>
        <taxon>Mytilinidion</taxon>
    </lineage>
</organism>
<reference evidence="4 6" key="1">
    <citation type="journal article" date="2020" name="Stud. Mycol.">
        <title>101 Dothideomycetes genomes: a test case for predicting lifestyles and emergence of pathogens.</title>
        <authorList>
            <person name="Haridas S."/>
            <person name="Albert R."/>
            <person name="Binder M."/>
            <person name="Bloem J."/>
            <person name="Labutti K."/>
            <person name="Salamov A."/>
            <person name="Andreopoulos B."/>
            <person name="Baker S."/>
            <person name="Barry K."/>
            <person name="Bills G."/>
            <person name="Bluhm B."/>
            <person name="Cannon C."/>
            <person name="Castanera R."/>
            <person name="Culley D."/>
            <person name="Daum C."/>
            <person name="Ezra D."/>
            <person name="Gonzalez J."/>
            <person name="Henrissat B."/>
            <person name="Kuo A."/>
            <person name="Liang C."/>
            <person name="Lipzen A."/>
            <person name="Lutzoni F."/>
            <person name="Magnuson J."/>
            <person name="Mondo S."/>
            <person name="Nolan M."/>
            <person name="Ohm R."/>
            <person name="Pangilinan J."/>
            <person name="Park H.-J."/>
            <person name="Ramirez L."/>
            <person name="Alfaro M."/>
            <person name="Sun H."/>
            <person name="Tritt A."/>
            <person name="Yoshinaga Y."/>
            <person name="Zwiers L.-H."/>
            <person name="Turgeon B."/>
            <person name="Goodwin S."/>
            <person name="Spatafora J."/>
            <person name="Crous P."/>
            <person name="Grigoriev I."/>
        </authorList>
    </citation>
    <scope>NUCLEOTIDE SEQUENCE</scope>
    <source>
        <strain evidence="4 6">CBS 304.34</strain>
    </source>
</reference>
<evidence type="ECO:0000313" key="5">
    <source>
        <dbReference type="Proteomes" id="UP000504636"/>
    </source>
</evidence>
<dbReference type="InterPro" id="IPR005198">
    <property type="entry name" value="Glyco_hydro_76"/>
</dbReference>
<feature type="domain" description="NmrA-like" evidence="3">
    <location>
        <begin position="615"/>
        <end position="910"/>
    </location>
</feature>
<dbReference type="InterPro" id="IPR036291">
    <property type="entry name" value="NAD(P)-bd_dom_sf"/>
</dbReference>
<sequence length="938" mass="105038">MVRARRWALLLLATVSLTTARELAASRAAQLRLQHDYPNLFPAVGNEPSKFDPLLNSLEELHHALETMQSDYFKIWLGKWPDAIDWTAAVMGTHVSAALYSLTRSLEYIMPGTYAEQGTELKIEGQRVENEINKYFSQAITYFFGEDHFAIRTQAHDDMLWVVLGWLENIRFIREHNSLHYPPTSDSTGGSRWYGKQFEGAFAHRARVFYDLAKKGWDWKLCGGGMTWDPHKAPYKNAITNELFIAASIGMYLYFPGDSNCSPFMSTHDGLDDDARIAEEGDGVCEPPYGPAPAHDPIYLQSAVNGYKWLKNSNMTNTKGLYVDGFHIRDWGKNHTIGTGNCDERNEMVYTYNQGVLLSGLRGLWEGTGDLNYLDDGHKLVRDAIRATGWRPGHGLIVEDGKWWFGLGKDGILTETCDPLGTCSQNGQTFKGIFFHHLTLFCKPLPLSPLIPGKTHGASKAVAKLHRQSCKEYAPWVARNAQAALRTRDKRGRFGGWWGALSGKEDEARLPETPDGAVDYRNRLVRTQDKYEDTPRESGPDVQFATMQKKETEFRIERMKTQGGDLNDRGRGRTVETQGGGVAVRQPTKDRTWKYLTLDLFFTSLKSTDTTMSSKNIIVILGITGNQGGSVATEFLNHPNWTIRGISRSPSSARSAAWTAKGVAMVAADLNDTDSLEHALKGATAIFGVTDYWQHFWNPANRVRATETGQTLNEISYELEVQQGKNLVDAAASVEGLDRLVLSTLSKSREWSHGRITWNYHSDAKWAAVEYMRERYPELAARSSLLQAAVFMENYRKLARKQTDGSYKIRCPIKADTPVPMIDHRADTGHFVKALLDVAPGKNLAAHGSLVSWSQFCQLASKLSGVTFTYEQCTVDDFDVMILGGAGREIGEMFVYTEDPGYYGADPSITNPENLGVNVQTKSIETFLKEDLPSFLKQ</sequence>
<dbReference type="RefSeq" id="XP_033583931.1">
    <property type="nucleotide sequence ID" value="XM_033727399.1"/>
</dbReference>
<dbReference type="Gene3D" id="1.50.10.20">
    <property type="match status" value="1"/>
</dbReference>
<accession>A0A6A6Z9S7</accession>
<feature type="compositionally biased region" description="Basic and acidic residues" evidence="1">
    <location>
        <begin position="562"/>
        <end position="574"/>
    </location>
</feature>
<dbReference type="SUPFAM" id="SSF51735">
    <property type="entry name" value="NAD(P)-binding Rossmann-fold domains"/>
    <property type="match status" value="1"/>
</dbReference>
<name>A0A6A6Z9S7_9PEZI</name>
<dbReference type="InterPro" id="IPR053169">
    <property type="entry name" value="MUG_Protein"/>
</dbReference>
<gene>
    <name evidence="4 6" type="ORF">BDZ99DRAFT_564782</name>
</gene>
<dbReference type="InterPro" id="IPR008928">
    <property type="entry name" value="6-hairpin_glycosidase_sf"/>
</dbReference>
<reference evidence="6" key="2">
    <citation type="submission" date="2020-04" db="EMBL/GenBank/DDBJ databases">
        <authorList>
            <consortium name="NCBI Genome Project"/>
        </authorList>
    </citation>
    <scope>NUCLEOTIDE SEQUENCE</scope>
    <source>
        <strain evidence="6">CBS 304.34</strain>
    </source>
</reference>
<keyword evidence="2" id="KW-0732">Signal</keyword>
<reference evidence="6" key="3">
    <citation type="submission" date="2025-04" db="UniProtKB">
        <authorList>
            <consortium name="RefSeq"/>
        </authorList>
    </citation>
    <scope>IDENTIFICATION</scope>
    <source>
        <strain evidence="6">CBS 304.34</strain>
    </source>
</reference>
<dbReference type="PANTHER" id="PTHR47791">
    <property type="entry name" value="MEIOTICALLY UP-REGULATED GENE 191 PROTEIN"/>
    <property type="match status" value="1"/>
</dbReference>
<dbReference type="Proteomes" id="UP000504636">
    <property type="component" value="Unplaced"/>
</dbReference>
<dbReference type="InterPro" id="IPR008030">
    <property type="entry name" value="NmrA-like"/>
</dbReference>
<evidence type="ECO:0000313" key="4">
    <source>
        <dbReference type="EMBL" id="KAF2816967.1"/>
    </source>
</evidence>
<dbReference type="Gene3D" id="3.90.25.10">
    <property type="entry name" value="UDP-galactose 4-epimerase, domain 1"/>
    <property type="match status" value="1"/>
</dbReference>
<feature type="signal peptide" evidence="2">
    <location>
        <begin position="1"/>
        <end position="20"/>
    </location>
</feature>
<feature type="region of interest" description="Disordered" evidence="1">
    <location>
        <begin position="562"/>
        <end position="584"/>
    </location>
</feature>
<dbReference type="Pfam" id="PF05368">
    <property type="entry name" value="NmrA"/>
    <property type="match status" value="1"/>
</dbReference>
<feature type="chain" id="PRO_5044629710" evidence="2">
    <location>
        <begin position="21"/>
        <end position="938"/>
    </location>
</feature>
<dbReference type="GO" id="GO:0005975">
    <property type="term" value="P:carbohydrate metabolic process"/>
    <property type="evidence" value="ECO:0007669"/>
    <property type="project" value="InterPro"/>
</dbReference>
<evidence type="ECO:0000256" key="2">
    <source>
        <dbReference type="SAM" id="SignalP"/>
    </source>
</evidence>
<dbReference type="GeneID" id="54468292"/>
<dbReference type="Pfam" id="PF03663">
    <property type="entry name" value="Glyco_hydro_76"/>
    <property type="match status" value="1"/>
</dbReference>
<dbReference type="EMBL" id="MU003692">
    <property type="protein sequence ID" value="KAF2816967.1"/>
    <property type="molecule type" value="Genomic_DNA"/>
</dbReference>